<keyword evidence="4" id="KW-1185">Reference proteome</keyword>
<evidence type="ECO:0000256" key="1">
    <source>
        <dbReference type="SAM" id="Phobius"/>
    </source>
</evidence>
<reference evidence="3 4" key="1">
    <citation type="submission" date="2019-08" db="EMBL/GenBank/DDBJ databases">
        <title>Amphibian skin-associated Pigmentiphaga: genome sequence and occurrence across geography and hosts.</title>
        <authorList>
            <person name="Bletz M.C."/>
            <person name="Bunk B."/>
            <person name="Sproeer C."/>
            <person name="Biwer P."/>
            <person name="Reiter S."/>
            <person name="Rabemananjara F.C.E."/>
            <person name="Schulz S."/>
            <person name="Overmann J."/>
            <person name="Vences M."/>
        </authorList>
    </citation>
    <scope>NUCLEOTIDE SEQUENCE [LARGE SCALE GENOMIC DNA]</scope>
    <source>
        <strain evidence="3 4">Mada1488</strain>
    </source>
</reference>
<feature type="transmembrane region" description="Helical" evidence="1">
    <location>
        <begin position="20"/>
        <end position="42"/>
    </location>
</feature>
<evidence type="ECO:0000313" key="3">
    <source>
        <dbReference type="EMBL" id="QEI07721.1"/>
    </source>
</evidence>
<dbReference type="InterPro" id="IPR014911">
    <property type="entry name" value="PilS_N"/>
</dbReference>
<dbReference type="Pfam" id="PF08805">
    <property type="entry name" value="PilS"/>
    <property type="match status" value="1"/>
</dbReference>
<dbReference type="KEGG" id="pacr:FXN63_19155"/>
<keyword evidence="1" id="KW-0812">Transmembrane</keyword>
<dbReference type="PROSITE" id="PS00409">
    <property type="entry name" value="PROKAR_NTER_METHYL"/>
    <property type="match status" value="1"/>
</dbReference>
<dbReference type="RefSeq" id="WP_148816768.1">
    <property type="nucleotide sequence ID" value="NZ_CP043046.1"/>
</dbReference>
<evidence type="ECO:0000313" key="4">
    <source>
        <dbReference type="Proteomes" id="UP000325161"/>
    </source>
</evidence>
<dbReference type="AlphaFoldDB" id="A0A5C0B4I0"/>
<dbReference type="Proteomes" id="UP000325161">
    <property type="component" value="Chromosome"/>
</dbReference>
<organism evidence="3 4">
    <name type="scientific">Pigmentiphaga aceris</name>
    <dbReference type="NCBI Taxonomy" id="1940612"/>
    <lineage>
        <taxon>Bacteria</taxon>
        <taxon>Pseudomonadati</taxon>
        <taxon>Pseudomonadota</taxon>
        <taxon>Betaproteobacteria</taxon>
        <taxon>Burkholderiales</taxon>
        <taxon>Alcaligenaceae</taxon>
        <taxon>Pigmentiphaga</taxon>
    </lineage>
</organism>
<name>A0A5C0B4I0_9BURK</name>
<dbReference type="InterPro" id="IPR045584">
    <property type="entry name" value="Pilin-like"/>
</dbReference>
<dbReference type="Pfam" id="PF07963">
    <property type="entry name" value="N_methyl"/>
    <property type="match status" value="1"/>
</dbReference>
<proteinExistence type="predicted"/>
<protein>
    <recommendedName>
        <fullName evidence="2">Type 4 secretion system PilS N-terminal domain-containing protein</fullName>
    </recommendedName>
</protein>
<gene>
    <name evidence="3" type="ORF">FXN63_19155</name>
</gene>
<evidence type="ECO:0000259" key="2">
    <source>
        <dbReference type="Pfam" id="PF08805"/>
    </source>
</evidence>
<dbReference type="SUPFAM" id="SSF54523">
    <property type="entry name" value="Pili subunits"/>
    <property type="match status" value="1"/>
</dbReference>
<dbReference type="Gene3D" id="3.30.1690.10">
    <property type="entry name" value="TcpA-like pilin"/>
    <property type="match status" value="1"/>
</dbReference>
<keyword evidence="1" id="KW-0472">Membrane</keyword>
<feature type="domain" description="Type 4 secretion system PilS N-terminal" evidence="2">
    <location>
        <begin position="110"/>
        <end position="187"/>
    </location>
</feature>
<dbReference type="InterPro" id="IPR012902">
    <property type="entry name" value="N_methyl_site"/>
</dbReference>
<dbReference type="EMBL" id="CP043046">
    <property type="protein sequence ID" value="QEI07721.1"/>
    <property type="molecule type" value="Genomic_DNA"/>
</dbReference>
<accession>A0A5C0B4I0</accession>
<keyword evidence="1" id="KW-1133">Transmembrane helix</keyword>
<dbReference type="OrthoDB" id="8683788at2"/>
<sequence>MQHSNYKRLDRQRGFTLIELTVVGAIIMILSIVVVPNINGYLVENKVPRIGEEIQRFVARAKVSVQGLGSAPYGSVTTAQIANAVRGSSVFQVAGSGATATVTHDIGASGAAVTLTPATLTSTGDAMQIQFASVNRAACPGLAVVMQKVTEVIRVNGTEVKAAGGNYQPTVAENACTEGDTNQFQFVAR</sequence>